<keyword evidence="4" id="KW-0804">Transcription</keyword>
<evidence type="ECO:0000313" key="7">
    <source>
        <dbReference type="Proteomes" id="UP001519328"/>
    </source>
</evidence>
<dbReference type="InterPro" id="IPR000847">
    <property type="entry name" value="LysR_HTH_N"/>
</dbReference>
<evidence type="ECO:0000256" key="3">
    <source>
        <dbReference type="ARBA" id="ARBA00023125"/>
    </source>
</evidence>
<reference evidence="6 7" key="1">
    <citation type="submission" date="2021-03" db="EMBL/GenBank/DDBJ databases">
        <title>Genomic Encyclopedia of Type Strains, Phase IV (KMG-IV): sequencing the most valuable type-strain genomes for metagenomic binning, comparative biology and taxonomic classification.</title>
        <authorList>
            <person name="Goeker M."/>
        </authorList>
    </citation>
    <scope>NUCLEOTIDE SEQUENCE [LARGE SCALE GENOMIC DNA]</scope>
    <source>
        <strain evidence="6 7">DSM 21085</strain>
    </source>
</reference>
<dbReference type="InterPro" id="IPR005119">
    <property type="entry name" value="LysR_subst-bd"/>
</dbReference>
<dbReference type="RefSeq" id="WP_209482238.1">
    <property type="nucleotide sequence ID" value="NZ_JAGGKK010000030.1"/>
</dbReference>
<keyword evidence="2" id="KW-0805">Transcription regulation</keyword>
<dbReference type="PANTHER" id="PTHR30126">
    <property type="entry name" value="HTH-TYPE TRANSCRIPTIONAL REGULATOR"/>
    <property type="match status" value="1"/>
</dbReference>
<dbReference type="InterPro" id="IPR036390">
    <property type="entry name" value="WH_DNA-bd_sf"/>
</dbReference>
<gene>
    <name evidence="6" type="ORF">J2Z82_003753</name>
</gene>
<name>A0ABS4HIN0_9BACI</name>
<evidence type="ECO:0000256" key="4">
    <source>
        <dbReference type="ARBA" id="ARBA00023163"/>
    </source>
</evidence>
<comment type="caution">
    <text evidence="6">The sequence shown here is derived from an EMBL/GenBank/DDBJ whole genome shotgun (WGS) entry which is preliminary data.</text>
</comment>
<proteinExistence type="inferred from homology"/>
<organism evidence="6 7">
    <name type="scientific">Virgibacillus litoralis</name>
    <dbReference type="NCBI Taxonomy" id="578221"/>
    <lineage>
        <taxon>Bacteria</taxon>
        <taxon>Bacillati</taxon>
        <taxon>Bacillota</taxon>
        <taxon>Bacilli</taxon>
        <taxon>Bacillales</taxon>
        <taxon>Bacillaceae</taxon>
        <taxon>Virgibacillus</taxon>
    </lineage>
</organism>
<keyword evidence="3 6" id="KW-0238">DNA-binding</keyword>
<dbReference type="Pfam" id="PF00126">
    <property type="entry name" value="HTH_1"/>
    <property type="match status" value="1"/>
</dbReference>
<accession>A0ABS4HIN0</accession>
<dbReference type="SUPFAM" id="SSF53850">
    <property type="entry name" value="Periplasmic binding protein-like II"/>
    <property type="match status" value="1"/>
</dbReference>
<evidence type="ECO:0000256" key="2">
    <source>
        <dbReference type="ARBA" id="ARBA00023015"/>
    </source>
</evidence>
<dbReference type="SUPFAM" id="SSF46785">
    <property type="entry name" value="Winged helix' DNA-binding domain"/>
    <property type="match status" value="1"/>
</dbReference>
<protein>
    <submittedName>
        <fullName evidence="6">DNA-binding transcriptional LysR family regulator</fullName>
    </submittedName>
</protein>
<keyword evidence="7" id="KW-1185">Reference proteome</keyword>
<dbReference type="Gene3D" id="1.10.10.10">
    <property type="entry name" value="Winged helix-like DNA-binding domain superfamily/Winged helix DNA-binding domain"/>
    <property type="match status" value="1"/>
</dbReference>
<evidence type="ECO:0000256" key="1">
    <source>
        <dbReference type="ARBA" id="ARBA00009437"/>
    </source>
</evidence>
<evidence type="ECO:0000259" key="5">
    <source>
        <dbReference type="PROSITE" id="PS50931"/>
    </source>
</evidence>
<dbReference type="GO" id="GO:0003677">
    <property type="term" value="F:DNA binding"/>
    <property type="evidence" value="ECO:0007669"/>
    <property type="project" value="UniProtKB-KW"/>
</dbReference>
<feature type="domain" description="HTH lysR-type" evidence="5">
    <location>
        <begin position="1"/>
        <end position="58"/>
    </location>
</feature>
<dbReference type="InterPro" id="IPR036388">
    <property type="entry name" value="WH-like_DNA-bd_sf"/>
</dbReference>
<dbReference type="PROSITE" id="PS50931">
    <property type="entry name" value="HTH_LYSR"/>
    <property type="match status" value="1"/>
</dbReference>
<dbReference type="Gene3D" id="3.40.190.290">
    <property type="match status" value="1"/>
</dbReference>
<dbReference type="CDD" id="cd05466">
    <property type="entry name" value="PBP2_LTTR_substrate"/>
    <property type="match status" value="1"/>
</dbReference>
<dbReference type="PANTHER" id="PTHR30126:SF100">
    <property type="entry name" value="LYSR-FAMILY TRANSCRIPTIONAL REGULATOR"/>
    <property type="match status" value="1"/>
</dbReference>
<evidence type="ECO:0000313" key="6">
    <source>
        <dbReference type="EMBL" id="MBP1950781.1"/>
    </source>
</evidence>
<comment type="similarity">
    <text evidence="1">Belongs to the LysR transcriptional regulatory family.</text>
</comment>
<dbReference type="PRINTS" id="PR00039">
    <property type="entry name" value="HTHLYSR"/>
</dbReference>
<dbReference type="Pfam" id="PF03466">
    <property type="entry name" value="LysR_substrate"/>
    <property type="match status" value="1"/>
</dbReference>
<dbReference type="Proteomes" id="UP001519328">
    <property type="component" value="Unassembled WGS sequence"/>
</dbReference>
<dbReference type="EMBL" id="JAGGKK010000030">
    <property type="protein sequence ID" value="MBP1950781.1"/>
    <property type="molecule type" value="Genomic_DNA"/>
</dbReference>
<sequence>METKQLITFKKAAETLNFTQTAKILNFAQSSVTAQIKALEKELDTPLFERLGKRLYLTESGRQFKIYADKMLVLTEEARMVASGLEEPAGTLVIGAQESQCTYRLPPILKEFKDQFPNVKLIFKPAHSDEMAKEKLLEGNLDVAFIMDTLKPGDALTIESLTEDKMKLVVAPEHPLLNKSEIFPKDLEQETLLLTETGCSYRTYLENTLRESEIYPTNKFEFVSIEAIKQCVIAGLGIAILPEMAVEKDIKKGLMEEIKWRQPASPFFTQIAWHKDKLMTIPLQSFIELTRKTLKDTHSK</sequence>